<dbReference type="RefSeq" id="XP_066661739.1">
    <property type="nucleotide sequence ID" value="XM_066816047.1"/>
</dbReference>
<name>A0ABR1V3Y2_9PEZI</name>
<dbReference type="GeneID" id="92049107"/>
<reference evidence="1 2" key="1">
    <citation type="submission" date="2023-01" db="EMBL/GenBank/DDBJ databases">
        <title>Analysis of 21 Apiospora genomes using comparative genomics revels a genus with tremendous synthesis potential of carbohydrate active enzymes and secondary metabolites.</title>
        <authorList>
            <person name="Sorensen T."/>
        </authorList>
    </citation>
    <scope>NUCLEOTIDE SEQUENCE [LARGE SCALE GENOMIC DNA]</scope>
    <source>
        <strain evidence="1 2">CBS 114990</strain>
    </source>
</reference>
<gene>
    <name evidence="1" type="ORF">PG997_011732</name>
</gene>
<evidence type="ECO:0000313" key="1">
    <source>
        <dbReference type="EMBL" id="KAK8064985.1"/>
    </source>
</evidence>
<proteinExistence type="predicted"/>
<dbReference type="EMBL" id="JAQQWN010000009">
    <property type="protein sequence ID" value="KAK8064985.1"/>
    <property type="molecule type" value="Genomic_DNA"/>
</dbReference>
<organism evidence="1 2">
    <name type="scientific">Apiospora hydei</name>
    <dbReference type="NCBI Taxonomy" id="1337664"/>
    <lineage>
        <taxon>Eukaryota</taxon>
        <taxon>Fungi</taxon>
        <taxon>Dikarya</taxon>
        <taxon>Ascomycota</taxon>
        <taxon>Pezizomycotina</taxon>
        <taxon>Sordariomycetes</taxon>
        <taxon>Xylariomycetidae</taxon>
        <taxon>Amphisphaeriales</taxon>
        <taxon>Apiosporaceae</taxon>
        <taxon>Apiospora</taxon>
    </lineage>
</organism>
<protein>
    <submittedName>
        <fullName evidence="1">Uncharacterized protein</fullName>
    </submittedName>
</protein>
<keyword evidence="2" id="KW-1185">Reference proteome</keyword>
<comment type="caution">
    <text evidence="1">The sequence shown here is derived from an EMBL/GenBank/DDBJ whole genome shotgun (WGS) entry which is preliminary data.</text>
</comment>
<accession>A0ABR1V3Y2</accession>
<sequence>MLMPHEAKFRFLEAAQMRFRSMKERSVKLAYGAFYEQLYEEGQCGTLEAESYTCMAVGIERSRHQGHFTEYLILVQIEDDEDLDLLPQLDKEDVDISVSIAYDIPEVPRDCIREDWLIHKVTEFLVSELRSEMSRLGHQRADPNVLKANMMARILEVYAGTYAGEVEKETFLEGAAEAMTGATPFIRFHIPTLETGLEPAATADMIKQLAKNDKEALARQSFKASIVRDVTDSTMRMELAVISDLTCFPDDASGLARLSRYLLNFRGEIEARHITEMFPSPESGC</sequence>
<dbReference type="Proteomes" id="UP001433268">
    <property type="component" value="Unassembled WGS sequence"/>
</dbReference>
<evidence type="ECO:0000313" key="2">
    <source>
        <dbReference type="Proteomes" id="UP001433268"/>
    </source>
</evidence>